<evidence type="ECO:0008006" key="4">
    <source>
        <dbReference type="Google" id="ProtNLM"/>
    </source>
</evidence>
<dbReference type="Proteomes" id="UP001611415">
    <property type="component" value="Unassembled WGS sequence"/>
</dbReference>
<feature type="compositionally biased region" description="Basic and acidic residues" evidence="1">
    <location>
        <begin position="169"/>
        <end position="181"/>
    </location>
</feature>
<gene>
    <name evidence="2" type="ORF">ACH49W_30285</name>
</gene>
<accession>A0ABW7X975</accession>
<sequence length="188" mass="20317">MGKTVRYDYGLRDDLRAYVNQHPGDPDGVLVVNETGSCKHDTKSPGGQRRSSGFALVRVEPVRLGVLRSEGAAAATRSPFASMTTSGTCREHVAAQKSSETSTCLGRGFGSERPRMLDSAVTPPPTGSWSAPGGWDRERLARRPLTPNVDGECEIGSHLRCTPIRTSDDHLHRHRGGDIAARRRPATS</sequence>
<proteinExistence type="predicted"/>
<comment type="caution">
    <text evidence="2">The sequence shown here is derived from an EMBL/GenBank/DDBJ whole genome shotgun (WGS) entry which is preliminary data.</text>
</comment>
<reference evidence="2 3" key="1">
    <citation type="submission" date="2024-10" db="EMBL/GenBank/DDBJ databases">
        <title>The Natural Products Discovery Center: Release of the First 8490 Sequenced Strains for Exploring Actinobacteria Biosynthetic Diversity.</title>
        <authorList>
            <person name="Kalkreuter E."/>
            <person name="Kautsar S.A."/>
            <person name="Yang D."/>
            <person name="Bader C.D."/>
            <person name="Teijaro C.N."/>
            <person name="Fluegel L."/>
            <person name="Davis C.M."/>
            <person name="Simpson J.R."/>
            <person name="Lauterbach L."/>
            <person name="Steele A.D."/>
            <person name="Gui C."/>
            <person name="Meng S."/>
            <person name="Li G."/>
            <person name="Viehrig K."/>
            <person name="Ye F."/>
            <person name="Su P."/>
            <person name="Kiefer A.F."/>
            <person name="Nichols A."/>
            <person name="Cepeda A.J."/>
            <person name="Yan W."/>
            <person name="Fan B."/>
            <person name="Jiang Y."/>
            <person name="Adhikari A."/>
            <person name="Zheng C.-J."/>
            <person name="Schuster L."/>
            <person name="Cowan T.M."/>
            <person name="Smanski M.J."/>
            <person name="Chevrette M.G."/>
            <person name="De Carvalho L.P.S."/>
            <person name="Shen B."/>
        </authorList>
    </citation>
    <scope>NUCLEOTIDE SEQUENCE [LARGE SCALE GENOMIC DNA]</scope>
    <source>
        <strain evidence="2 3">NPDC019275</strain>
    </source>
</reference>
<evidence type="ECO:0000256" key="1">
    <source>
        <dbReference type="SAM" id="MobiDB-lite"/>
    </source>
</evidence>
<name>A0ABW7X975_9NOCA</name>
<evidence type="ECO:0000313" key="2">
    <source>
        <dbReference type="EMBL" id="MFI2477683.1"/>
    </source>
</evidence>
<dbReference type="RefSeq" id="WP_397095051.1">
    <property type="nucleotide sequence ID" value="NZ_JBIRYO010000027.1"/>
</dbReference>
<dbReference type="EMBL" id="JBIRYO010000027">
    <property type="protein sequence ID" value="MFI2477683.1"/>
    <property type="molecule type" value="Genomic_DNA"/>
</dbReference>
<keyword evidence="3" id="KW-1185">Reference proteome</keyword>
<organism evidence="2 3">
    <name type="scientific">Nocardia xishanensis</name>
    <dbReference type="NCBI Taxonomy" id="238964"/>
    <lineage>
        <taxon>Bacteria</taxon>
        <taxon>Bacillati</taxon>
        <taxon>Actinomycetota</taxon>
        <taxon>Actinomycetes</taxon>
        <taxon>Mycobacteriales</taxon>
        <taxon>Nocardiaceae</taxon>
        <taxon>Nocardia</taxon>
    </lineage>
</organism>
<protein>
    <recommendedName>
        <fullName evidence="4">DDE superfamily endonuclease</fullName>
    </recommendedName>
</protein>
<evidence type="ECO:0000313" key="3">
    <source>
        <dbReference type="Proteomes" id="UP001611415"/>
    </source>
</evidence>
<feature type="region of interest" description="Disordered" evidence="1">
    <location>
        <begin position="100"/>
        <end position="139"/>
    </location>
</feature>
<feature type="region of interest" description="Disordered" evidence="1">
    <location>
        <begin position="169"/>
        <end position="188"/>
    </location>
</feature>